<evidence type="ECO:0000256" key="2">
    <source>
        <dbReference type="ARBA" id="ARBA00022840"/>
    </source>
</evidence>
<accession>A0ABR6EX36</accession>
<dbReference type="InterPro" id="IPR009057">
    <property type="entry name" value="Homeodomain-like_sf"/>
</dbReference>
<organism evidence="9 10">
    <name type="scientific">Pedobacter gandavensis</name>
    <dbReference type="NCBI Taxonomy" id="2679963"/>
    <lineage>
        <taxon>Bacteria</taxon>
        <taxon>Pseudomonadati</taxon>
        <taxon>Bacteroidota</taxon>
        <taxon>Sphingobacteriia</taxon>
        <taxon>Sphingobacteriales</taxon>
        <taxon>Sphingobacteriaceae</taxon>
        <taxon>Pedobacter</taxon>
    </lineage>
</organism>
<dbReference type="InterPro" id="IPR003593">
    <property type="entry name" value="AAA+_ATPase"/>
</dbReference>
<dbReference type="InterPro" id="IPR002078">
    <property type="entry name" value="Sigma_54_int"/>
</dbReference>
<dbReference type="InterPro" id="IPR027417">
    <property type="entry name" value="P-loop_NTPase"/>
</dbReference>
<dbReference type="InterPro" id="IPR025943">
    <property type="entry name" value="Sigma_54_int_dom_ATP-bd_2"/>
</dbReference>
<keyword evidence="5" id="KW-0804">Transcription</keyword>
<dbReference type="Pfam" id="PF00158">
    <property type="entry name" value="Sigma54_activat"/>
    <property type="match status" value="1"/>
</dbReference>
<dbReference type="InterPro" id="IPR002197">
    <property type="entry name" value="HTH_Fis"/>
</dbReference>
<keyword evidence="6" id="KW-0597">Phosphoprotein</keyword>
<name>A0ABR6EX36_9SPHI</name>
<dbReference type="PROSITE" id="PS50045">
    <property type="entry name" value="SIGMA54_INTERACT_4"/>
    <property type="match status" value="1"/>
</dbReference>
<feature type="domain" description="Sigma-54 factor interaction" evidence="7">
    <location>
        <begin position="135"/>
        <end position="364"/>
    </location>
</feature>
<dbReference type="RefSeq" id="WP_182957885.1">
    <property type="nucleotide sequence ID" value="NZ_WNXC01000004.1"/>
</dbReference>
<protein>
    <submittedName>
        <fullName evidence="9">Response regulator</fullName>
    </submittedName>
</protein>
<comment type="caution">
    <text evidence="9">The sequence shown here is derived from an EMBL/GenBank/DDBJ whole genome shotgun (WGS) entry which is preliminary data.</text>
</comment>
<evidence type="ECO:0000259" key="8">
    <source>
        <dbReference type="PROSITE" id="PS50110"/>
    </source>
</evidence>
<dbReference type="Gene3D" id="1.10.8.60">
    <property type="match status" value="1"/>
</dbReference>
<dbReference type="Gene3D" id="1.10.10.60">
    <property type="entry name" value="Homeodomain-like"/>
    <property type="match status" value="1"/>
</dbReference>
<sequence length="442" mass="49454">MAKILIIEDDLTFSQILEGFLSKHGHEPAAVNDVKKSLKLTEEQNFDLFLVDYRLPDGTGLDVLSHIRGMGMSQPVIIMTSFNDVRTAVKSIQLGAFDYITKPVNPDELLMIINNALGKKEKPATSNSIEHADAIKGKSSIADKLYEHINLVAPTDMSVIIQGETGTGKEYAARALHMHSKRKDKPFVAIDCGALSKDLAASELFGHAKGAFTGALNDKKGQFEAANGGTLFLDEVGNLSYEVQVKMLRALQERTIQPLGSTKSIKVDVRIITATNDDLKNSVSNGEFREDLYHRLNEFKIQLPALRDRGKDVELFINHFIKLSNEELNRNVQHLSPAAKDLLLQYDWPGNLRELKNVIKRMVLLTPNETAEIDSLPEEMIISINQVPKPIGSDLKAINEVNEKMLIMETLVKVKYNKSKAAKLLNIDRKTLYSKMERYEIE</sequence>
<keyword evidence="2" id="KW-0067">ATP-binding</keyword>
<dbReference type="SMART" id="SM00382">
    <property type="entry name" value="AAA"/>
    <property type="match status" value="1"/>
</dbReference>
<evidence type="ECO:0000313" key="10">
    <source>
        <dbReference type="Proteomes" id="UP000636110"/>
    </source>
</evidence>
<dbReference type="SMART" id="SM00448">
    <property type="entry name" value="REC"/>
    <property type="match status" value="1"/>
</dbReference>
<reference evidence="9 10" key="1">
    <citation type="submission" date="2019-11" db="EMBL/GenBank/DDBJ databases">
        <title>Description of Pedobacter sp. LMG 31462T.</title>
        <authorList>
            <person name="Carlier A."/>
            <person name="Qi S."/>
            <person name="Vandamme P."/>
        </authorList>
    </citation>
    <scope>NUCLEOTIDE SEQUENCE [LARGE SCALE GENOMIC DNA]</scope>
    <source>
        <strain evidence="9 10">LMG 31462</strain>
    </source>
</reference>
<dbReference type="Gene3D" id="3.40.50.2300">
    <property type="match status" value="1"/>
</dbReference>
<keyword evidence="3" id="KW-0805">Transcription regulation</keyword>
<dbReference type="InterPro" id="IPR001789">
    <property type="entry name" value="Sig_transdc_resp-reg_receiver"/>
</dbReference>
<keyword evidence="10" id="KW-1185">Reference proteome</keyword>
<dbReference type="PROSITE" id="PS00688">
    <property type="entry name" value="SIGMA54_INTERACT_3"/>
    <property type="match status" value="1"/>
</dbReference>
<dbReference type="SUPFAM" id="SSF52172">
    <property type="entry name" value="CheY-like"/>
    <property type="match status" value="1"/>
</dbReference>
<evidence type="ECO:0000256" key="1">
    <source>
        <dbReference type="ARBA" id="ARBA00022741"/>
    </source>
</evidence>
<dbReference type="EMBL" id="WNXC01000004">
    <property type="protein sequence ID" value="MBB2149799.1"/>
    <property type="molecule type" value="Genomic_DNA"/>
</dbReference>
<dbReference type="InterPro" id="IPR011006">
    <property type="entry name" value="CheY-like_superfamily"/>
</dbReference>
<dbReference type="Pfam" id="PF02954">
    <property type="entry name" value="HTH_8"/>
    <property type="match status" value="1"/>
</dbReference>
<dbReference type="PANTHER" id="PTHR32071">
    <property type="entry name" value="TRANSCRIPTIONAL REGULATORY PROTEIN"/>
    <property type="match status" value="1"/>
</dbReference>
<evidence type="ECO:0000256" key="5">
    <source>
        <dbReference type="ARBA" id="ARBA00023163"/>
    </source>
</evidence>
<dbReference type="SUPFAM" id="SSF46689">
    <property type="entry name" value="Homeodomain-like"/>
    <property type="match status" value="1"/>
</dbReference>
<dbReference type="PROSITE" id="PS00676">
    <property type="entry name" value="SIGMA54_INTERACT_2"/>
    <property type="match status" value="1"/>
</dbReference>
<dbReference type="SUPFAM" id="SSF52540">
    <property type="entry name" value="P-loop containing nucleoside triphosphate hydrolases"/>
    <property type="match status" value="1"/>
</dbReference>
<dbReference type="CDD" id="cd00009">
    <property type="entry name" value="AAA"/>
    <property type="match status" value="1"/>
</dbReference>
<feature type="modified residue" description="4-aspartylphosphate" evidence="6">
    <location>
        <position position="52"/>
    </location>
</feature>
<proteinExistence type="predicted"/>
<dbReference type="Proteomes" id="UP000636110">
    <property type="component" value="Unassembled WGS sequence"/>
</dbReference>
<feature type="domain" description="Response regulatory" evidence="8">
    <location>
        <begin position="3"/>
        <end position="117"/>
    </location>
</feature>
<dbReference type="Gene3D" id="3.40.50.300">
    <property type="entry name" value="P-loop containing nucleotide triphosphate hydrolases"/>
    <property type="match status" value="1"/>
</dbReference>
<dbReference type="Pfam" id="PF25601">
    <property type="entry name" value="AAA_lid_14"/>
    <property type="match status" value="1"/>
</dbReference>
<dbReference type="PANTHER" id="PTHR32071:SF81">
    <property type="entry name" value="PROPIONATE CATABOLISM OPERON REGULATORY PROTEIN"/>
    <property type="match status" value="1"/>
</dbReference>
<gene>
    <name evidence="9" type="ORF">GM920_12895</name>
</gene>
<keyword evidence="1" id="KW-0547">Nucleotide-binding</keyword>
<dbReference type="InterPro" id="IPR058031">
    <property type="entry name" value="AAA_lid_NorR"/>
</dbReference>
<dbReference type="PROSITE" id="PS50110">
    <property type="entry name" value="RESPONSE_REGULATORY"/>
    <property type="match status" value="1"/>
</dbReference>
<keyword evidence="4" id="KW-0238">DNA-binding</keyword>
<dbReference type="PRINTS" id="PR01590">
    <property type="entry name" value="HTHFIS"/>
</dbReference>
<evidence type="ECO:0000256" key="3">
    <source>
        <dbReference type="ARBA" id="ARBA00023015"/>
    </source>
</evidence>
<evidence type="ECO:0000256" key="6">
    <source>
        <dbReference type="PROSITE-ProRule" id="PRU00169"/>
    </source>
</evidence>
<evidence type="ECO:0000313" key="9">
    <source>
        <dbReference type="EMBL" id="MBB2149799.1"/>
    </source>
</evidence>
<evidence type="ECO:0000259" key="7">
    <source>
        <dbReference type="PROSITE" id="PS50045"/>
    </source>
</evidence>
<dbReference type="Pfam" id="PF00072">
    <property type="entry name" value="Response_reg"/>
    <property type="match status" value="1"/>
</dbReference>
<evidence type="ECO:0000256" key="4">
    <source>
        <dbReference type="ARBA" id="ARBA00023125"/>
    </source>
</evidence>
<dbReference type="InterPro" id="IPR025944">
    <property type="entry name" value="Sigma_54_int_dom_CS"/>
</dbReference>